<keyword evidence="3 4" id="KW-0732">Signal</keyword>
<comment type="caution">
    <text evidence="5">The sequence shown here is derived from an EMBL/GenBank/DDBJ whole genome shotgun (WGS) entry which is preliminary data.</text>
</comment>
<feature type="signal peptide" evidence="4">
    <location>
        <begin position="1"/>
        <end position="21"/>
    </location>
</feature>
<dbReference type="RefSeq" id="WP_307337422.1">
    <property type="nucleotide sequence ID" value="NZ_JAUSUD010000002.1"/>
</dbReference>
<proteinExistence type="inferred from homology"/>
<comment type="similarity">
    <text evidence="1">Belongs to the bacterial solute-binding protein ModA family.</text>
</comment>
<evidence type="ECO:0000256" key="3">
    <source>
        <dbReference type="ARBA" id="ARBA00022729"/>
    </source>
</evidence>
<dbReference type="NCBIfam" id="TIGR01256">
    <property type="entry name" value="modA"/>
    <property type="match status" value="1"/>
</dbReference>
<dbReference type="InterPro" id="IPR005950">
    <property type="entry name" value="ModA"/>
</dbReference>
<dbReference type="PANTHER" id="PTHR30632">
    <property type="entry name" value="MOLYBDATE-BINDING PERIPLASMIC PROTEIN"/>
    <property type="match status" value="1"/>
</dbReference>
<sequence>MLKGRSILFIVFILLVGCSSAKGGSNQTELTISAAASLKNVLEEIIAEYEKNHHNVQIKLNVAASGTLSKQIEQGAPVDLFFSADIRYFDTLVEKGYIIKQQSHTLLQNELVVIASKQSNVHSGTDIQNVQKLAIGMPDTVPAGRYAKETLVNLKLWNRMIDKIITAKDVRQVLSYVETGNVDAGIVYKTDAQTSSKVKIISDINPNLHTPIVYPIGVVTKSTKQKESEKFYTYLLNEQSKKVFEKYRFTIAE</sequence>
<gene>
    <name evidence="5" type="ORF">J2S19_000803</name>
</gene>
<accession>A0ABT9ZCI4</accession>
<dbReference type="PIRSF" id="PIRSF004846">
    <property type="entry name" value="ModA"/>
    <property type="match status" value="1"/>
</dbReference>
<dbReference type="CDD" id="cd13537">
    <property type="entry name" value="PBP2_YvgL_like"/>
    <property type="match status" value="1"/>
</dbReference>
<dbReference type="InterPro" id="IPR041879">
    <property type="entry name" value="YvgL-like_PBP2"/>
</dbReference>
<evidence type="ECO:0000256" key="4">
    <source>
        <dbReference type="SAM" id="SignalP"/>
    </source>
</evidence>
<dbReference type="Pfam" id="PF13531">
    <property type="entry name" value="SBP_bac_11"/>
    <property type="match status" value="1"/>
</dbReference>
<dbReference type="InterPro" id="IPR050682">
    <property type="entry name" value="ModA/WtpA"/>
</dbReference>
<dbReference type="PANTHER" id="PTHR30632:SF0">
    <property type="entry name" value="SULFATE-BINDING PROTEIN"/>
    <property type="match status" value="1"/>
</dbReference>
<dbReference type="Proteomes" id="UP001234495">
    <property type="component" value="Unassembled WGS sequence"/>
</dbReference>
<keyword evidence="6" id="KW-1185">Reference proteome</keyword>
<protein>
    <submittedName>
        <fullName evidence="5">Molybdate transport system substrate-binding protein</fullName>
    </submittedName>
</protein>
<reference evidence="5 6" key="1">
    <citation type="submission" date="2023-07" db="EMBL/GenBank/DDBJ databases">
        <title>Genomic Encyclopedia of Type Strains, Phase IV (KMG-IV): sequencing the most valuable type-strain genomes for metagenomic binning, comparative biology and taxonomic classification.</title>
        <authorList>
            <person name="Goeker M."/>
        </authorList>
    </citation>
    <scope>NUCLEOTIDE SEQUENCE [LARGE SCALE GENOMIC DNA]</scope>
    <source>
        <strain evidence="5 6">DSM 29005</strain>
    </source>
</reference>
<evidence type="ECO:0000313" key="6">
    <source>
        <dbReference type="Proteomes" id="UP001234495"/>
    </source>
</evidence>
<name>A0ABT9ZCI4_9BACI</name>
<feature type="chain" id="PRO_5046628032" evidence="4">
    <location>
        <begin position="22"/>
        <end position="253"/>
    </location>
</feature>
<evidence type="ECO:0000313" key="5">
    <source>
        <dbReference type="EMBL" id="MDQ0229552.1"/>
    </source>
</evidence>
<dbReference type="EMBL" id="JAUSUD010000002">
    <property type="protein sequence ID" value="MDQ0229552.1"/>
    <property type="molecule type" value="Genomic_DNA"/>
</dbReference>
<dbReference type="PROSITE" id="PS51257">
    <property type="entry name" value="PROKAR_LIPOPROTEIN"/>
    <property type="match status" value="1"/>
</dbReference>
<evidence type="ECO:0000256" key="2">
    <source>
        <dbReference type="ARBA" id="ARBA00022723"/>
    </source>
</evidence>
<evidence type="ECO:0000256" key="1">
    <source>
        <dbReference type="ARBA" id="ARBA00009175"/>
    </source>
</evidence>
<dbReference type="Gene3D" id="3.40.190.10">
    <property type="entry name" value="Periplasmic binding protein-like II"/>
    <property type="match status" value="2"/>
</dbReference>
<organism evidence="5 6">
    <name type="scientific">Metabacillus malikii</name>
    <dbReference type="NCBI Taxonomy" id="1504265"/>
    <lineage>
        <taxon>Bacteria</taxon>
        <taxon>Bacillati</taxon>
        <taxon>Bacillota</taxon>
        <taxon>Bacilli</taxon>
        <taxon>Bacillales</taxon>
        <taxon>Bacillaceae</taxon>
        <taxon>Metabacillus</taxon>
    </lineage>
</organism>
<keyword evidence="2" id="KW-0479">Metal-binding</keyword>
<dbReference type="SUPFAM" id="SSF53850">
    <property type="entry name" value="Periplasmic binding protein-like II"/>
    <property type="match status" value="1"/>
</dbReference>